<dbReference type="PROSITE" id="PS51459">
    <property type="entry name" value="FIDO"/>
    <property type="match status" value="1"/>
</dbReference>
<evidence type="ECO:0000313" key="7">
    <source>
        <dbReference type="EMBL" id="CAB4974779.1"/>
    </source>
</evidence>
<name>A0A6J7KE80_9ZZZZ</name>
<evidence type="ECO:0000313" key="5">
    <source>
        <dbReference type="EMBL" id="CAB4846279.1"/>
    </source>
</evidence>
<protein>
    <submittedName>
        <fullName evidence="6">Unannotated protein</fullName>
    </submittedName>
</protein>
<evidence type="ECO:0000259" key="1">
    <source>
        <dbReference type="PROSITE" id="PS51459"/>
    </source>
</evidence>
<dbReference type="InterPro" id="IPR036597">
    <property type="entry name" value="Fido-like_dom_sf"/>
</dbReference>
<accession>A0A6J7KE80</accession>
<sequence length="349" mass="38272">MRSFTRVSTLDPVPGDIVILLRRIDMAAGAEARHLDQLPRLLGALQEQARIESVTASSAIEGVHVADGRVINLVSGSPQRIRDRSEAEFAGYSAALDYLNKQDPGELTVGLVLHLHRLLFSWTDGRGGGFKGEDNLVIDRHPDGSTSTRFAPVGWLETPFYMDELVARTNTALGDNETHPVLVIAAFVLDLLCIHPFADGNGRVARLATTHLLQRAGYGVGKYVSVEQLIYETKDEYYRSLAASTNGWFDDGQHTAWPWASYLLGRLDAAYARFGTRIAAGKGSGTKQDRVRDFVLLHAPTPFTIADIRRTVPDISDNTIRLVLSELRNEGLIANDGTGRSASWHRVGA</sequence>
<dbReference type="EMBL" id="CAESGF010000048">
    <property type="protein sequence ID" value="CAB4365789.1"/>
    <property type="molecule type" value="Genomic_DNA"/>
</dbReference>
<dbReference type="EMBL" id="CAFAAV010000227">
    <property type="protein sequence ID" value="CAB4833524.1"/>
    <property type="molecule type" value="Genomic_DNA"/>
</dbReference>
<dbReference type="EMBL" id="CAEZYF010000028">
    <property type="protein sequence ID" value="CAB4743250.1"/>
    <property type="molecule type" value="Genomic_DNA"/>
</dbReference>
<evidence type="ECO:0000313" key="2">
    <source>
        <dbReference type="EMBL" id="CAB4365789.1"/>
    </source>
</evidence>
<organism evidence="6">
    <name type="scientific">freshwater metagenome</name>
    <dbReference type="NCBI Taxonomy" id="449393"/>
    <lineage>
        <taxon>unclassified sequences</taxon>
        <taxon>metagenomes</taxon>
        <taxon>ecological metagenomes</taxon>
    </lineage>
</organism>
<dbReference type="PANTHER" id="PTHR13504:SF33">
    <property type="entry name" value="FIC FAMILY PROTEIN"/>
    <property type="match status" value="1"/>
</dbReference>
<dbReference type="EMBL" id="CAFBMT010000025">
    <property type="protein sequence ID" value="CAB4952809.1"/>
    <property type="molecule type" value="Genomic_DNA"/>
</dbReference>
<evidence type="ECO:0000313" key="6">
    <source>
        <dbReference type="EMBL" id="CAB4952809.1"/>
    </source>
</evidence>
<dbReference type="SUPFAM" id="SSF140931">
    <property type="entry name" value="Fic-like"/>
    <property type="match status" value="1"/>
</dbReference>
<feature type="domain" description="Fido" evidence="1">
    <location>
        <begin position="107"/>
        <end position="265"/>
    </location>
</feature>
<dbReference type="InterPro" id="IPR040198">
    <property type="entry name" value="Fido_containing"/>
</dbReference>
<dbReference type="InterPro" id="IPR003812">
    <property type="entry name" value="Fido"/>
</dbReference>
<dbReference type="PANTHER" id="PTHR13504">
    <property type="entry name" value="FIDO DOMAIN-CONTAINING PROTEIN DDB_G0283145"/>
    <property type="match status" value="1"/>
</dbReference>
<proteinExistence type="predicted"/>
<dbReference type="Gene3D" id="1.10.3290.10">
    <property type="entry name" value="Fido-like domain"/>
    <property type="match status" value="1"/>
</dbReference>
<reference evidence="6" key="1">
    <citation type="submission" date="2020-05" db="EMBL/GenBank/DDBJ databases">
        <authorList>
            <person name="Chiriac C."/>
            <person name="Salcher M."/>
            <person name="Ghai R."/>
            <person name="Kavagutti S V."/>
        </authorList>
    </citation>
    <scope>NUCLEOTIDE SEQUENCE</scope>
</reference>
<dbReference type="EMBL" id="CAFBOL010000006">
    <property type="protein sequence ID" value="CAB4974779.1"/>
    <property type="molecule type" value="Genomic_DNA"/>
</dbReference>
<evidence type="ECO:0000313" key="3">
    <source>
        <dbReference type="EMBL" id="CAB4743250.1"/>
    </source>
</evidence>
<gene>
    <name evidence="3" type="ORF">UFOPK2656_03053</name>
    <name evidence="4" type="ORF">UFOPK3099_02359</name>
    <name evidence="5" type="ORF">UFOPK3267_00180</name>
    <name evidence="6" type="ORF">UFOPK3651_02970</name>
    <name evidence="7" type="ORF">UFOPK3931_00420</name>
    <name evidence="2" type="ORF">UFOPK4189_03530</name>
</gene>
<dbReference type="AlphaFoldDB" id="A0A6J7KE80"/>
<evidence type="ECO:0000313" key="4">
    <source>
        <dbReference type="EMBL" id="CAB4833524.1"/>
    </source>
</evidence>
<dbReference type="Pfam" id="PF02661">
    <property type="entry name" value="Fic"/>
    <property type="match status" value="1"/>
</dbReference>
<dbReference type="EMBL" id="CAFBIY010000005">
    <property type="protein sequence ID" value="CAB4846279.1"/>
    <property type="molecule type" value="Genomic_DNA"/>
</dbReference>